<dbReference type="Pfam" id="PF00498">
    <property type="entry name" value="FHA"/>
    <property type="match status" value="1"/>
</dbReference>
<feature type="domain" description="FHA" evidence="4">
    <location>
        <begin position="58"/>
        <end position="108"/>
    </location>
</feature>
<feature type="coiled-coil region" evidence="2">
    <location>
        <begin position="367"/>
        <end position="394"/>
    </location>
</feature>
<keyword evidence="1" id="KW-0694">RNA-binding</keyword>
<dbReference type="PROSITE" id="PS50006">
    <property type="entry name" value="FHA_DOMAIN"/>
    <property type="match status" value="1"/>
</dbReference>
<dbReference type="PANTHER" id="PTHR23308">
    <property type="entry name" value="NUCLEAR INHIBITOR OF PROTEIN PHOSPHATASE-1"/>
    <property type="match status" value="1"/>
</dbReference>
<name>A0AAD5UJZ7_9FUNG</name>
<keyword evidence="2" id="KW-0175">Coiled coil</keyword>
<evidence type="ECO:0000256" key="1">
    <source>
        <dbReference type="PROSITE-ProRule" id="PRU00266"/>
    </source>
</evidence>
<evidence type="ECO:0000259" key="5">
    <source>
        <dbReference type="PROSITE" id="PS50137"/>
    </source>
</evidence>
<feature type="region of interest" description="Disordered" evidence="3">
    <location>
        <begin position="426"/>
        <end position="453"/>
    </location>
</feature>
<evidence type="ECO:0000313" key="6">
    <source>
        <dbReference type="EMBL" id="KAJ3260096.1"/>
    </source>
</evidence>
<dbReference type="PROSITE" id="PS50137">
    <property type="entry name" value="DS_RBD"/>
    <property type="match status" value="1"/>
</dbReference>
<dbReference type="InterPro" id="IPR050923">
    <property type="entry name" value="Cell_Proc_Reg/RNA_Proc"/>
</dbReference>
<dbReference type="CDD" id="cd22677">
    <property type="entry name" value="FHA_Kanadaptin"/>
    <property type="match status" value="1"/>
</dbReference>
<dbReference type="SUPFAM" id="SSF49879">
    <property type="entry name" value="SMAD/FHA domain"/>
    <property type="match status" value="1"/>
</dbReference>
<comment type="caution">
    <text evidence="6">The sequence shown here is derived from an EMBL/GenBank/DDBJ whole genome shotgun (WGS) entry which is preliminary data.</text>
</comment>
<dbReference type="InterPro" id="IPR008984">
    <property type="entry name" value="SMAD_FHA_dom_sf"/>
</dbReference>
<evidence type="ECO:0000256" key="3">
    <source>
        <dbReference type="SAM" id="MobiDB-lite"/>
    </source>
</evidence>
<evidence type="ECO:0000259" key="4">
    <source>
        <dbReference type="PROSITE" id="PS50006"/>
    </source>
</evidence>
<proteinExistence type="predicted"/>
<dbReference type="GO" id="GO:0003723">
    <property type="term" value="F:RNA binding"/>
    <property type="evidence" value="ECO:0007669"/>
    <property type="project" value="UniProtKB-UniRule"/>
</dbReference>
<organism evidence="6 7">
    <name type="scientific">Boothiomyces macroporosus</name>
    <dbReference type="NCBI Taxonomy" id="261099"/>
    <lineage>
        <taxon>Eukaryota</taxon>
        <taxon>Fungi</taxon>
        <taxon>Fungi incertae sedis</taxon>
        <taxon>Chytridiomycota</taxon>
        <taxon>Chytridiomycota incertae sedis</taxon>
        <taxon>Chytridiomycetes</taxon>
        <taxon>Rhizophydiales</taxon>
        <taxon>Terramycetaceae</taxon>
        <taxon>Boothiomyces</taxon>
    </lineage>
</organism>
<dbReference type="SMART" id="SM00240">
    <property type="entry name" value="FHA"/>
    <property type="match status" value="1"/>
</dbReference>
<evidence type="ECO:0000313" key="7">
    <source>
        <dbReference type="Proteomes" id="UP001210925"/>
    </source>
</evidence>
<dbReference type="Gene3D" id="3.30.160.20">
    <property type="match status" value="1"/>
</dbReference>
<protein>
    <submittedName>
        <fullName evidence="6">Kanadaptin</fullName>
    </submittedName>
</protein>
<sequence length="501" mass="57122">MGSEFVVPQQKQRKPNEFPPLPYNDPTWAGEPKNDYYFEVIKQGSVLGKSGRISTSKVVVGRLPVCDIELEHPSVSRYHAVFQFKDDGKCFLYDLGSSHGTFLNKSQIEPKKYIRINVGDMIRFGASSRIYIFQGPEEMVQPIVKPKEEKIEVSWGFKEDAYEGDEWGANSIHLEPIDRSLIDDNAYYYKDPKKSLKVFLDNNDAEMEITFTEDDDDDEPLKYIAKLEITGLQGPFEASGRGKKKGSAERDACLEACAKLDRMGILKVKAVHETAAEKIKRLNKVYGDDEEDEDLYDRTEGNIICNLDAKKELKNQVLTFESLSEKKHALELSIRKIEKELNLTGVSESNENDSEDELDKYMNEINVKMTVETKTKLEKELKKLQVELQDTEKLLKLATPQSASSLLYSSVGEKKESKVIVDADEFVKPNPTPKPTAKTQKRSHQEVEVDVKQRKRATMVPTLQEMEKHYDLEKEDVVDVVYGKSDLKAEDLKKIQSSFGY</sequence>
<dbReference type="InterPro" id="IPR000253">
    <property type="entry name" value="FHA_dom"/>
</dbReference>
<dbReference type="Proteomes" id="UP001210925">
    <property type="component" value="Unassembled WGS sequence"/>
</dbReference>
<gene>
    <name evidence="6" type="primary">SLC4A1AP</name>
    <name evidence="6" type="ORF">HK103_001172</name>
</gene>
<dbReference type="Gene3D" id="2.60.200.20">
    <property type="match status" value="1"/>
</dbReference>
<dbReference type="AlphaFoldDB" id="A0AAD5UJZ7"/>
<dbReference type="InterPro" id="IPR014720">
    <property type="entry name" value="dsRBD_dom"/>
</dbReference>
<dbReference type="EMBL" id="JADGKB010000013">
    <property type="protein sequence ID" value="KAJ3260096.1"/>
    <property type="molecule type" value="Genomic_DNA"/>
</dbReference>
<feature type="compositionally biased region" description="Basic and acidic residues" evidence="3">
    <location>
        <begin position="443"/>
        <end position="452"/>
    </location>
</feature>
<feature type="domain" description="DRBM" evidence="5">
    <location>
        <begin position="191"/>
        <end position="262"/>
    </location>
</feature>
<evidence type="ECO:0000256" key="2">
    <source>
        <dbReference type="SAM" id="Coils"/>
    </source>
</evidence>
<reference evidence="6" key="1">
    <citation type="submission" date="2020-05" db="EMBL/GenBank/DDBJ databases">
        <title>Phylogenomic resolution of chytrid fungi.</title>
        <authorList>
            <person name="Stajich J.E."/>
            <person name="Amses K."/>
            <person name="Simmons R."/>
            <person name="Seto K."/>
            <person name="Myers J."/>
            <person name="Bonds A."/>
            <person name="Quandt C.A."/>
            <person name="Barry K."/>
            <person name="Liu P."/>
            <person name="Grigoriev I."/>
            <person name="Longcore J.E."/>
            <person name="James T.Y."/>
        </authorList>
    </citation>
    <scope>NUCLEOTIDE SEQUENCE</scope>
    <source>
        <strain evidence="6">PLAUS21</strain>
    </source>
</reference>
<accession>A0AAD5UJZ7</accession>
<feature type="region of interest" description="Disordered" evidence="3">
    <location>
        <begin position="1"/>
        <end position="25"/>
    </location>
</feature>
<keyword evidence="7" id="KW-1185">Reference proteome</keyword>